<dbReference type="InterPro" id="IPR018712">
    <property type="entry name" value="Tle1-like_cat"/>
</dbReference>
<protein>
    <recommendedName>
        <fullName evidence="6">DUF2235 domain-containing protein</fullName>
    </recommendedName>
</protein>
<dbReference type="AlphaFoldDB" id="A0A8I2Z2M3"/>
<dbReference type="InterPro" id="IPR006073">
    <property type="entry name" value="GTP-bd"/>
</dbReference>
<feature type="compositionally biased region" description="Acidic residues" evidence="1">
    <location>
        <begin position="903"/>
        <end position="913"/>
    </location>
</feature>
<evidence type="ECO:0000259" key="2">
    <source>
        <dbReference type="Pfam" id="PF01926"/>
    </source>
</evidence>
<proteinExistence type="predicted"/>
<feature type="domain" description="T6SS Phospholipase effector Tle1-like catalytic" evidence="3">
    <location>
        <begin position="17"/>
        <end position="277"/>
    </location>
</feature>
<dbReference type="PANTHER" id="PTHR33840:SF1">
    <property type="entry name" value="TLE1 PHOSPHOLIPASE DOMAIN-CONTAINING PROTEIN"/>
    <property type="match status" value="1"/>
</dbReference>
<feature type="region of interest" description="Disordered" evidence="1">
    <location>
        <begin position="880"/>
        <end position="913"/>
    </location>
</feature>
<sequence>MFRSSSMFRSRPQHDVKRIVVCVDGTWYNADGKEGKGTGNLSNTFRIFASVKQGTFEQGGKTIKQVAKYFNGIGTKTNSYDKYNDAITGDGCKELIRDVYQYCCAEVTSPDDELWLYGFSRGAYVVRAVSALFRDLATLHKQTTGQFNQDYRVALGFLNAKQKRQMSNKQGELYNFFLEKTREGPAIQFLGLFDTVKKAQGDVDFDLSYSRSIRRVRHALALNEERNTHQPELYKTESKPGWEAESLIQAWFVGWHVDIGGGARDDGLSLYPLQWMLLESQKFGLVLEYKPPKYIADKIPVEHPPSLVLPSIVSESGSDQPFPKTCLFSGGPVPDETNKDTDQEVCQWDFSLASGIKVNMFDLRASHRHGNLQKRQGKKLKKKVHVEKATHEVRLNPPDKFLTGYQRRPRSVFDARGVAGYNEHDPYGTIIHPSVYFLKDTYPTLGIKDALQKMEDRLDDFSSQFQSSEHSNFFPWLLERTLKTRYEQVRILICGRSGVGKSTLLNRIFGMKMTVENEDTRGIHDMEQGFESDQYPGIIIHDSEGFEAGDIKRVQAFEMFLKKRGSSAPVKDQLHAVWICNDMDTSRPIEAAFELVLGIIAKYAPSLPVVLVGTKKDKFLRQETELNNRESIMALMHLTLEPLNSESLRSGMVAAQVVDLDLKIALAVEETVRLLRTAVTASNLGALLVVVNRISAPTYSRLLCNAIVRSFGLTRTTTSGLTREEEVDNIMSTVVWRNLSSFMARSFFVAIGDVSLLVAAPLFEAPVTARMVVKCACDLIIIMDRAFHTGGKFVTRQQIRQASREYVQPLAESELRGLRDRTGVKPGSSRRRLVHKRVNALIPVISALAVKIYRKRQIESLQRGIREIIEDYRIQSATDHYPASDESVASSDTLSVGTGSLDETMDVASEDDEDLKALSDMSIKGAGA</sequence>
<gene>
    <name evidence="4" type="ORF">HYQ45_018118</name>
</gene>
<evidence type="ECO:0008006" key="6">
    <source>
        <dbReference type="Google" id="ProtNLM"/>
    </source>
</evidence>
<dbReference type="Proteomes" id="UP000689129">
    <property type="component" value="Unassembled WGS sequence"/>
</dbReference>
<accession>A0A8I2Z2M3</accession>
<comment type="caution">
    <text evidence="4">The sequence shown here is derived from an EMBL/GenBank/DDBJ whole genome shotgun (WGS) entry which is preliminary data.</text>
</comment>
<dbReference type="EMBL" id="JAEMWZ010000678">
    <property type="protein sequence ID" value="KAG7108324.1"/>
    <property type="molecule type" value="Genomic_DNA"/>
</dbReference>
<dbReference type="PANTHER" id="PTHR33840">
    <property type="match status" value="1"/>
</dbReference>
<reference evidence="4" key="1">
    <citation type="journal article" date="2021" name="Mol. Plant Pathol.">
        <title>A 20-kb lineage-specific genomic region tames virulence in pathogenic amphidiploid Verticillium longisporum.</title>
        <authorList>
            <person name="Harting R."/>
            <person name="Starke J."/>
            <person name="Kusch H."/>
            <person name="Poggeler S."/>
            <person name="Maurus I."/>
            <person name="Schluter R."/>
            <person name="Landesfeind M."/>
            <person name="Bulla I."/>
            <person name="Nowrousian M."/>
            <person name="de Jonge R."/>
            <person name="Stahlhut G."/>
            <person name="Hoff K.J."/>
            <person name="Asshauer K.P."/>
            <person name="Thurmer A."/>
            <person name="Stanke M."/>
            <person name="Daniel R."/>
            <person name="Morgenstern B."/>
            <person name="Thomma B.P.H.J."/>
            <person name="Kronstad J.W."/>
            <person name="Braus-Stromeyer S.A."/>
            <person name="Braus G.H."/>
        </authorList>
    </citation>
    <scope>NUCLEOTIDE SEQUENCE</scope>
    <source>
        <strain evidence="4">Vl32</strain>
    </source>
</reference>
<feature type="domain" description="G" evidence="2">
    <location>
        <begin position="490"/>
        <end position="547"/>
    </location>
</feature>
<name>A0A8I2Z2M3_VERLO</name>
<evidence type="ECO:0000313" key="5">
    <source>
        <dbReference type="Proteomes" id="UP000689129"/>
    </source>
</evidence>
<evidence type="ECO:0000313" key="4">
    <source>
        <dbReference type="EMBL" id="KAG7108324.1"/>
    </source>
</evidence>
<evidence type="ECO:0000256" key="1">
    <source>
        <dbReference type="SAM" id="MobiDB-lite"/>
    </source>
</evidence>
<organism evidence="4 5">
    <name type="scientific">Verticillium longisporum</name>
    <name type="common">Verticillium dahliae var. longisporum</name>
    <dbReference type="NCBI Taxonomy" id="100787"/>
    <lineage>
        <taxon>Eukaryota</taxon>
        <taxon>Fungi</taxon>
        <taxon>Dikarya</taxon>
        <taxon>Ascomycota</taxon>
        <taxon>Pezizomycotina</taxon>
        <taxon>Sordariomycetes</taxon>
        <taxon>Hypocreomycetidae</taxon>
        <taxon>Glomerellales</taxon>
        <taxon>Plectosphaerellaceae</taxon>
        <taxon>Verticillium</taxon>
    </lineage>
</organism>
<dbReference type="CDD" id="cd00882">
    <property type="entry name" value="Ras_like_GTPase"/>
    <property type="match status" value="1"/>
</dbReference>
<dbReference type="GO" id="GO:0005525">
    <property type="term" value="F:GTP binding"/>
    <property type="evidence" value="ECO:0007669"/>
    <property type="project" value="InterPro"/>
</dbReference>
<dbReference type="Pfam" id="PF09994">
    <property type="entry name" value="T6SS_Tle1-like_cat"/>
    <property type="match status" value="1"/>
</dbReference>
<evidence type="ECO:0000259" key="3">
    <source>
        <dbReference type="Pfam" id="PF09994"/>
    </source>
</evidence>
<dbReference type="Pfam" id="PF01926">
    <property type="entry name" value="MMR_HSR1"/>
    <property type="match status" value="1"/>
</dbReference>
<feature type="compositionally biased region" description="Polar residues" evidence="1">
    <location>
        <begin position="887"/>
        <end position="898"/>
    </location>
</feature>
<dbReference type="OrthoDB" id="59699at2759"/>